<dbReference type="InterPro" id="IPR001127">
    <property type="entry name" value="PTS_EIIA_1_perm"/>
</dbReference>
<evidence type="ECO:0000256" key="5">
    <source>
        <dbReference type="ARBA" id="ARBA00022679"/>
    </source>
</evidence>
<dbReference type="GO" id="GO:0016301">
    <property type="term" value="F:kinase activity"/>
    <property type="evidence" value="ECO:0007669"/>
    <property type="project" value="UniProtKB-KW"/>
</dbReference>
<dbReference type="PANTHER" id="PTHR30175">
    <property type="entry name" value="PHOSPHOTRANSFERASE SYSTEM TRANSPORT PROTEIN"/>
    <property type="match status" value="1"/>
</dbReference>
<feature type="domain" description="PTS EIIC type-1" evidence="15">
    <location>
        <begin position="272"/>
        <end position="658"/>
    </location>
</feature>
<protein>
    <submittedName>
        <fullName evidence="16">PTS system, beta-glucoside-specific IIABC component</fullName>
    </submittedName>
</protein>
<dbReference type="InterPro" id="IPR011055">
    <property type="entry name" value="Dup_hybrid_motif"/>
</dbReference>
<keyword evidence="8" id="KW-0418">Kinase</keyword>
<dbReference type="CDD" id="cd00212">
    <property type="entry name" value="PTS_IIB_glc"/>
    <property type="match status" value="1"/>
</dbReference>
<dbReference type="OrthoDB" id="400707at2"/>
<dbReference type="SUPFAM" id="SSF55604">
    <property type="entry name" value="Glucose permease domain IIB"/>
    <property type="match status" value="1"/>
</dbReference>
<feature type="transmembrane region" description="Helical" evidence="12">
    <location>
        <begin position="317"/>
        <end position="340"/>
    </location>
</feature>
<feature type="transmembrane region" description="Helical" evidence="12">
    <location>
        <begin position="404"/>
        <end position="425"/>
    </location>
</feature>
<dbReference type="NCBIfam" id="TIGR00830">
    <property type="entry name" value="PTBA"/>
    <property type="match status" value="1"/>
</dbReference>
<evidence type="ECO:0000313" key="16">
    <source>
        <dbReference type="EMBL" id="AUM62723.1"/>
    </source>
</evidence>
<keyword evidence="6" id="KW-0598">Phosphotransferase system</keyword>
<evidence type="ECO:0000256" key="1">
    <source>
        <dbReference type="ARBA" id="ARBA00004651"/>
    </source>
</evidence>
<keyword evidence="10 12" id="KW-0472">Membrane</keyword>
<gene>
    <name evidence="16" type="ORF">SMONO_v1c04740</name>
</gene>
<evidence type="ECO:0000256" key="7">
    <source>
        <dbReference type="ARBA" id="ARBA00022692"/>
    </source>
</evidence>
<dbReference type="InterPro" id="IPR001996">
    <property type="entry name" value="PTS_IIB_1"/>
</dbReference>
<evidence type="ECO:0000256" key="12">
    <source>
        <dbReference type="SAM" id="Phobius"/>
    </source>
</evidence>
<keyword evidence="5" id="KW-0808">Transferase</keyword>
<feature type="domain" description="PTS EIIB type-1" evidence="14">
    <location>
        <begin position="173"/>
        <end position="255"/>
    </location>
</feature>
<sequence length="846" mass="94383">MEINLYAPVDCEVKHISKCSDAVFSEKMLGDGIVVIPENGKFSLPFDKAKCKMTFETKHAYGFKINNELDVLIHCGIDTVKLNGKPFTQKVKLEQNLKLNDAIFEVDLQVLKDNNVTSETPIVFDPASAEDIQILGLKEGKYKKGELICKISYKQVSPAKSENGLKEFKSKYQLAGEHFVNAVGGRANYSRVYNCMTRLRFNINDKSKVDEAKIKSNELVKGINWAGDELQIIIGGECYKVREEIEKLDNYSGSTKETKDKVKKSVGSIIMEAIAGIMVPIIPVLMAVGIFGALYAITNQIGWTQNLDDPTVSIENANLLSVIMFILQKVGLNLIGVFFLYNTVKYLNGNTILAIFAGLILTSRILFVGVLPTGTEEWSFGQLMSETKYGISGWFLFRISDYPVVIKAYEGSVLPFILAGFIIAYSDKWIKTWMPSSIDIVFRSAIVIFLTVVPVLFIAGPILGLLEYLMVILVNLLGAIPFGIGVALFTIIWQPLVLTGVHVAVAMTMMLPIITSATPSPMLPAVTIAVMGQLGTVIGIAIFTKNGNLRGLALNAIPAGVFGITEPIIYGINLPKVKPFIIGCLSGGVGGLICGYLGVVQNSVGPQGILAVLNYDEPMHKVILLLSFLATIGTAILLTFFFYKERKNEYKVAVDVSKKIEKLLKKMNSESLEWFEKNSKDISLQIKDKKEVIKEYEKYLQKLLKLEAKIAYLNGVEEKTKAKLYKKATKAQVNEKLEQEKIDMIVERYNSYSLTDKINPLVLEKENLIKDRKDTVKNYESTVKELENATFEFVENISKEVKKEEILEFKNLYWNAVNAVEVGYGVLEEKKIYFTKEQKRNLLAVN</sequence>
<evidence type="ECO:0000259" key="15">
    <source>
        <dbReference type="PROSITE" id="PS51103"/>
    </source>
</evidence>
<comment type="subcellular location">
    <subcellularLocation>
        <location evidence="1">Cell membrane</location>
        <topology evidence="1">Multi-pass membrane protein</topology>
    </subcellularLocation>
</comment>
<dbReference type="GO" id="GO:0009401">
    <property type="term" value="P:phosphoenolpyruvate-dependent sugar phosphotransferase system"/>
    <property type="evidence" value="ECO:0007669"/>
    <property type="project" value="UniProtKB-KW"/>
</dbReference>
<evidence type="ECO:0000259" key="13">
    <source>
        <dbReference type="PROSITE" id="PS51093"/>
    </source>
</evidence>
<dbReference type="EMBL" id="CP025543">
    <property type="protein sequence ID" value="AUM62723.1"/>
    <property type="molecule type" value="Genomic_DNA"/>
</dbReference>
<evidence type="ECO:0000256" key="4">
    <source>
        <dbReference type="ARBA" id="ARBA00022597"/>
    </source>
</evidence>
<evidence type="ECO:0000259" key="14">
    <source>
        <dbReference type="PROSITE" id="PS51098"/>
    </source>
</evidence>
<dbReference type="InterPro" id="IPR050558">
    <property type="entry name" value="PTS_Sugar-Specific_Components"/>
</dbReference>
<keyword evidence="9 12" id="KW-1133">Transmembrane helix</keyword>
<dbReference type="InterPro" id="IPR003352">
    <property type="entry name" value="PTS_EIIC"/>
</dbReference>
<dbReference type="PANTHER" id="PTHR30175:SF1">
    <property type="entry name" value="PTS SYSTEM ARBUTIN-, CELLOBIOSE-, AND SALICIN-SPECIFIC EIIBC COMPONENT-RELATED"/>
    <property type="match status" value="1"/>
</dbReference>
<accession>A0A2K9LUJ3</accession>
<dbReference type="GO" id="GO:0005886">
    <property type="term" value="C:plasma membrane"/>
    <property type="evidence" value="ECO:0007669"/>
    <property type="project" value="UniProtKB-SubCell"/>
</dbReference>
<evidence type="ECO:0000256" key="3">
    <source>
        <dbReference type="ARBA" id="ARBA00022475"/>
    </source>
</evidence>
<dbReference type="Pfam" id="PF00358">
    <property type="entry name" value="PTS_EIIA_1"/>
    <property type="match status" value="1"/>
</dbReference>
<dbReference type="PROSITE" id="PS01035">
    <property type="entry name" value="PTS_EIIB_TYPE_1_CYS"/>
    <property type="match status" value="1"/>
</dbReference>
<dbReference type="InterPro" id="IPR036878">
    <property type="entry name" value="Glu_permease_IIB"/>
</dbReference>
<feature type="transmembrane region" description="Helical" evidence="12">
    <location>
        <begin position="619"/>
        <end position="643"/>
    </location>
</feature>
<feature type="transmembrane region" description="Helical" evidence="12">
    <location>
        <begin position="352"/>
        <end position="371"/>
    </location>
</feature>
<feature type="active site" description="Phosphocysteine intermediate; for EIIB activity" evidence="11">
    <location>
        <position position="195"/>
    </location>
</feature>
<feature type="transmembrane region" description="Helical" evidence="12">
    <location>
        <begin position="580"/>
        <end position="599"/>
    </location>
</feature>
<keyword evidence="17" id="KW-1185">Reference proteome</keyword>
<evidence type="ECO:0000256" key="6">
    <source>
        <dbReference type="ARBA" id="ARBA00022683"/>
    </source>
</evidence>
<proteinExistence type="predicted"/>
<evidence type="ECO:0000256" key="11">
    <source>
        <dbReference type="PROSITE-ProRule" id="PRU00421"/>
    </source>
</evidence>
<keyword evidence="2" id="KW-0813">Transport</keyword>
<evidence type="ECO:0000313" key="17">
    <source>
        <dbReference type="Proteomes" id="UP000234790"/>
    </source>
</evidence>
<dbReference type="Gene3D" id="2.70.70.10">
    <property type="entry name" value="Glucose Permease (Domain IIA)"/>
    <property type="match status" value="1"/>
</dbReference>
<feature type="transmembrane region" description="Helical" evidence="12">
    <location>
        <begin position="269"/>
        <end position="297"/>
    </location>
</feature>
<dbReference type="Proteomes" id="UP000234790">
    <property type="component" value="Chromosome"/>
</dbReference>
<feature type="transmembrane region" description="Helical" evidence="12">
    <location>
        <begin position="469"/>
        <end position="489"/>
    </location>
</feature>
<dbReference type="Gene3D" id="3.30.1360.60">
    <property type="entry name" value="Glucose permease domain IIB"/>
    <property type="match status" value="1"/>
</dbReference>
<dbReference type="RefSeq" id="WP_101780780.1">
    <property type="nucleotide sequence ID" value="NZ_CP025543.1"/>
</dbReference>
<feature type="transmembrane region" description="Helical" evidence="12">
    <location>
        <begin position="496"/>
        <end position="515"/>
    </location>
</feature>
<keyword evidence="4" id="KW-0762">Sugar transport</keyword>
<dbReference type="GO" id="GO:0090563">
    <property type="term" value="F:protein-phosphocysteine-sugar phosphotransferase activity"/>
    <property type="evidence" value="ECO:0007669"/>
    <property type="project" value="TreeGrafter"/>
</dbReference>
<dbReference type="Pfam" id="PF00367">
    <property type="entry name" value="PTS_EIIB"/>
    <property type="match status" value="1"/>
</dbReference>
<keyword evidence="7 12" id="KW-0812">Transmembrane</keyword>
<dbReference type="InterPro" id="IPR018113">
    <property type="entry name" value="PTrfase_EIIB_Cys"/>
</dbReference>
<dbReference type="PROSITE" id="PS51098">
    <property type="entry name" value="PTS_EIIB_TYPE_1"/>
    <property type="match status" value="1"/>
</dbReference>
<dbReference type="InterPro" id="IPR013013">
    <property type="entry name" value="PTS_EIIC_1"/>
</dbReference>
<organism evidence="16 17">
    <name type="scientific">Spiroplasma monobiae MQ-1</name>
    <dbReference type="NCBI Taxonomy" id="1336748"/>
    <lineage>
        <taxon>Bacteria</taxon>
        <taxon>Bacillati</taxon>
        <taxon>Mycoplasmatota</taxon>
        <taxon>Mollicutes</taxon>
        <taxon>Entomoplasmatales</taxon>
        <taxon>Spiroplasmataceae</taxon>
        <taxon>Spiroplasma</taxon>
    </lineage>
</organism>
<dbReference type="AlphaFoldDB" id="A0A2K9LUJ3"/>
<dbReference type="SUPFAM" id="SSF51261">
    <property type="entry name" value="Duplicated hybrid motif"/>
    <property type="match status" value="1"/>
</dbReference>
<dbReference type="KEGG" id="smoo:SMONO_v1c04740"/>
<name>A0A2K9LUJ3_SPISQ</name>
<dbReference type="Pfam" id="PF02378">
    <property type="entry name" value="PTS_EIIC"/>
    <property type="match status" value="1"/>
</dbReference>
<keyword evidence="3" id="KW-1003">Cell membrane</keyword>
<evidence type="ECO:0000256" key="10">
    <source>
        <dbReference type="ARBA" id="ARBA00023136"/>
    </source>
</evidence>
<evidence type="ECO:0000256" key="9">
    <source>
        <dbReference type="ARBA" id="ARBA00022989"/>
    </source>
</evidence>
<dbReference type="GO" id="GO:0008982">
    <property type="term" value="F:protein-N(PI)-phosphohistidine-sugar phosphotransferase activity"/>
    <property type="evidence" value="ECO:0007669"/>
    <property type="project" value="InterPro"/>
</dbReference>
<dbReference type="PROSITE" id="PS51093">
    <property type="entry name" value="PTS_EIIA_TYPE_1"/>
    <property type="match status" value="1"/>
</dbReference>
<dbReference type="PROSITE" id="PS51103">
    <property type="entry name" value="PTS_EIIC_TYPE_1"/>
    <property type="match status" value="1"/>
</dbReference>
<reference evidence="16 17" key="1">
    <citation type="submission" date="2017-12" db="EMBL/GenBank/DDBJ databases">
        <title>Complete genome sequence of Spiroplasma monobiae MQ-1 (ATCC 33825).</title>
        <authorList>
            <person name="Tsai Y.-M."/>
            <person name="Lo W.-S."/>
            <person name="Wu P.-S."/>
            <person name="Cho S.-T."/>
            <person name="Kuo C.-H."/>
        </authorList>
    </citation>
    <scope>NUCLEOTIDE SEQUENCE [LARGE SCALE GENOMIC DNA]</scope>
    <source>
        <strain evidence="16 17">MQ-1</strain>
    </source>
</reference>
<feature type="domain" description="PTS EIIA type-1" evidence="13">
    <location>
        <begin position="21"/>
        <end position="126"/>
    </location>
</feature>
<feature type="transmembrane region" description="Helical" evidence="12">
    <location>
        <begin position="445"/>
        <end position="463"/>
    </location>
</feature>
<evidence type="ECO:0000256" key="8">
    <source>
        <dbReference type="ARBA" id="ARBA00022777"/>
    </source>
</evidence>
<feature type="transmembrane region" description="Helical" evidence="12">
    <location>
        <begin position="521"/>
        <end position="543"/>
    </location>
</feature>
<evidence type="ECO:0000256" key="2">
    <source>
        <dbReference type="ARBA" id="ARBA00022448"/>
    </source>
</evidence>